<accession>A0A9D4BSQ3</accession>
<organism evidence="1 2">
    <name type="scientific">Dreissena polymorpha</name>
    <name type="common">Zebra mussel</name>
    <name type="synonym">Mytilus polymorpha</name>
    <dbReference type="NCBI Taxonomy" id="45954"/>
    <lineage>
        <taxon>Eukaryota</taxon>
        <taxon>Metazoa</taxon>
        <taxon>Spiralia</taxon>
        <taxon>Lophotrochozoa</taxon>
        <taxon>Mollusca</taxon>
        <taxon>Bivalvia</taxon>
        <taxon>Autobranchia</taxon>
        <taxon>Heteroconchia</taxon>
        <taxon>Euheterodonta</taxon>
        <taxon>Imparidentia</taxon>
        <taxon>Neoheterodontei</taxon>
        <taxon>Myida</taxon>
        <taxon>Dreissenoidea</taxon>
        <taxon>Dreissenidae</taxon>
        <taxon>Dreissena</taxon>
    </lineage>
</organism>
<name>A0A9D4BSQ3_DREPO</name>
<protein>
    <submittedName>
        <fullName evidence="1">Uncharacterized protein</fullName>
    </submittedName>
</protein>
<proteinExistence type="predicted"/>
<reference evidence="1" key="2">
    <citation type="submission" date="2020-11" db="EMBL/GenBank/DDBJ databases">
        <authorList>
            <person name="McCartney M.A."/>
            <person name="Auch B."/>
            <person name="Kono T."/>
            <person name="Mallez S."/>
            <person name="Becker A."/>
            <person name="Gohl D.M."/>
            <person name="Silverstein K.A.T."/>
            <person name="Koren S."/>
            <person name="Bechman K.B."/>
            <person name="Herman A."/>
            <person name="Abrahante J.E."/>
            <person name="Garbe J."/>
        </authorList>
    </citation>
    <scope>NUCLEOTIDE SEQUENCE</scope>
    <source>
        <strain evidence="1">Duluth1</strain>
        <tissue evidence="1">Whole animal</tissue>
    </source>
</reference>
<dbReference type="Proteomes" id="UP000828390">
    <property type="component" value="Unassembled WGS sequence"/>
</dbReference>
<dbReference type="AlphaFoldDB" id="A0A9D4BSQ3"/>
<dbReference type="EMBL" id="JAIWYP010000015">
    <property type="protein sequence ID" value="KAH3704057.1"/>
    <property type="molecule type" value="Genomic_DNA"/>
</dbReference>
<keyword evidence="2" id="KW-1185">Reference proteome</keyword>
<comment type="caution">
    <text evidence="1">The sequence shown here is derived from an EMBL/GenBank/DDBJ whole genome shotgun (WGS) entry which is preliminary data.</text>
</comment>
<reference evidence="1" key="1">
    <citation type="journal article" date="2019" name="bioRxiv">
        <title>The Genome of the Zebra Mussel, Dreissena polymorpha: A Resource for Invasive Species Research.</title>
        <authorList>
            <person name="McCartney M.A."/>
            <person name="Auch B."/>
            <person name="Kono T."/>
            <person name="Mallez S."/>
            <person name="Zhang Y."/>
            <person name="Obille A."/>
            <person name="Becker A."/>
            <person name="Abrahante J.E."/>
            <person name="Garbe J."/>
            <person name="Badalamenti J.P."/>
            <person name="Herman A."/>
            <person name="Mangelson H."/>
            <person name="Liachko I."/>
            <person name="Sullivan S."/>
            <person name="Sone E.D."/>
            <person name="Koren S."/>
            <person name="Silverstein K.A.T."/>
            <person name="Beckman K.B."/>
            <person name="Gohl D.M."/>
        </authorList>
    </citation>
    <scope>NUCLEOTIDE SEQUENCE</scope>
    <source>
        <strain evidence="1">Duluth1</strain>
        <tissue evidence="1">Whole animal</tissue>
    </source>
</reference>
<sequence length="115" mass="13453">MFLCRENIRTNLQTKSDKKRLEGTLLRNSPDKNCARTDTREEGRTDRRILYFQYMYTHSWRAPKIQWPTSKPILVLGPGNILTNDQDRANLGLVQLGRFSTDSVTQRLECLKCYS</sequence>
<evidence type="ECO:0000313" key="2">
    <source>
        <dbReference type="Proteomes" id="UP000828390"/>
    </source>
</evidence>
<gene>
    <name evidence="1" type="ORF">DPMN_079112</name>
</gene>
<evidence type="ECO:0000313" key="1">
    <source>
        <dbReference type="EMBL" id="KAH3704057.1"/>
    </source>
</evidence>